<gene>
    <name evidence="2" type="ORF">KSP39_PZI012393</name>
</gene>
<evidence type="ECO:0000256" key="1">
    <source>
        <dbReference type="SAM" id="MobiDB-lite"/>
    </source>
</evidence>
<name>A0AAP0BFG2_9ASPA</name>
<evidence type="ECO:0000313" key="3">
    <source>
        <dbReference type="Proteomes" id="UP001418222"/>
    </source>
</evidence>
<proteinExistence type="predicted"/>
<reference evidence="2 3" key="1">
    <citation type="journal article" date="2022" name="Nat. Plants">
        <title>Genomes of leafy and leafless Platanthera orchids illuminate the evolution of mycoheterotrophy.</title>
        <authorList>
            <person name="Li M.H."/>
            <person name="Liu K.W."/>
            <person name="Li Z."/>
            <person name="Lu H.C."/>
            <person name="Ye Q.L."/>
            <person name="Zhang D."/>
            <person name="Wang J.Y."/>
            <person name="Li Y.F."/>
            <person name="Zhong Z.M."/>
            <person name="Liu X."/>
            <person name="Yu X."/>
            <person name="Liu D.K."/>
            <person name="Tu X.D."/>
            <person name="Liu B."/>
            <person name="Hao Y."/>
            <person name="Liao X.Y."/>
            <person name="Jiang Y.T."/>
            <person name="Sun W.H."/>
            <person name="Chen J."/>
            <person name="Chen Y.Q."/>
            <person name="Ai Y."/>
            <person name="Zhai J.W."/>
            <person name="Wu S.S."/>
            <person name="Zhou Z."/>
            <person name="Hsiao Y.Y."/>
            <person name="Wu W.L."/>
            <person name="Chen Y.Y."/>
            <person name="Lin Y.F."/>
            <person name="Hsu J.L."/>
            <person name="Li C.Y."/>
            <person name="Wang Z.W."/>
            <person name="Zhao X."/>
            <person name="Zhong W.Y."/>
            <person name="Ma X.K."/>
            <person name="Ma L."/>
            <person name="Huang J."/>
            <person name="Chen G.Z."/>
            <person name="Huang M.Z."/>
            <person name="Huang L."/>
            <person name="Peng D.H."/>
            <person name="Luo Y.B."/>
            <person name="Zou S.Q."/>
            <person name="Chen S.P."/>
            <person name="Lan S."/>
            <person name="Tsai W.C."/>
            <person name="Van de Peer Y."/>
            <person name="Liu Z.J."/>
        </authorList>
    </citation>
    <scope>NUCLEOTIDE SEQUENCE [LARGE SCALE GENOMIC DNA]</scope>
    <source>
        <strain evidence="2">Lor287</strain>
    </source>
</reference>
<protein>
    <submittedName>
        <fullName evidence="2">Uncharacterized protein</fullName>
    </submittedName>
</protein>
<evidence type="ECO:0000313" key="2">
    <source>
        <dbReference type="EMBL" id="KAK8936830.1"/>
    </source>
</evidence>
<feature type="compositionally biased region" description="Polar residues" evidence="1">
    <location>
        <begin position="52"/>
        <end position="62"/>
    </location>
</feature>
<dbReference type="EMBL" id="JBBWWQ010000010">
    <property type="protein sequence ID" value="KAK8936830.1"/>
    <property type="molecule type" value="Genomic_DNA"/>
</dbReference>
<feature type="compositionally biased region" description="Basic and acidic residues" evidence="1">
    <location>
        <begin position="72"/>
        <end position="83"/>
    </location>
</feature>
<sequence>MRKPATTSRRKPCGKKLQTRSEAKSLQGSCDKSRPVWQGDQWQTMARHTTKNRAGQLQQQVDSSDKQVAATTREKQYRTDKRQTARQATCIRLNKREDNKHRWEESAATMRRLETAARICGRLAN</sequence>
<comment type="caution">
    <text evidence="2">The sequence shown here is derived from an EMBL/GenBank/DDBJ whole genome shotgun (WGS) entry which is preliminary data.</text>
</comment>
<feature type="region of interest" description="Disordered" evidence="1">
    <location>
        <begin position="1"/>
        <end position="37"/>
    </location>
</feature>
<keyword evidence="3" id="KW-1185">Reference proteome</keyword>
<dbReference type="Proteomes" id="UP001418222">
    <property type="component" value="Unassembled WGS sequence"/>
</dbReference>
<feature type="compositionally biased region" description="Basic residues" evidence="1">
    <location>
        <begin position="1"/>
        <end position="18"/>
    </location>
</feature>
<dbReference type="AlphaFoldDB" id="A0AAP0BFG2"/>
<organism evidence="2 3">
    <name type="scientific">Platanthera zijinensis</name>
    <dbReference type="NCBI Taxonomy" id="2320716"/>
    <lineage>
        <taxon>Eukaryota</taxon>
        <taxon>Viridiplantae</taxon>
        <taxon>Streptophyta</taxon>
        <taxon>Embryophyta</taxon>
        <taxon>Tracheophyta</taxon>
        <taxon>Spermatophyta</taxon>
        <taxon>Magnoliopsida</taxon>
        <taxon>Liliopsida</taxon>
        <taxon>Asparagales</taxon>
        <taxon>Orchidaceae</taxon>
        <taxon>Orchidoideae</taxon>
        <taxon>Orchideae</taxon>
        <taxon>Orchidinae</taxon>
        <taxon>Platanthera</taxon>
    </lineage>
</organism>
<feature type="region of interest" description="Disordered" evidence="1">
    <location>
        <begin position="52"/>
        <end position="85"/>
    </location>
</feature>
<accession>A0AAP0BFG2</accession>